<reference evidence="5 6" key="1">
    <citation type="journal article" date="2019" name="Nat. Plants">
        <title>Genome sequencing of Musa balbisiana reveals subgenome evolution and function divergence in polyploid bananas.</title>
        <authorList>
            <person name="Yao X."/>
        </authorList>
    </citation>
    <scope>NUCLEOTIDE SEQUENCE [LARGE SCALE GENOMIC DNA]</scope>
    <source>
        <strain evidence="6">cv. DH-PKW</strain>
        <tissue evidence="5">Leaves</tissue>
    </source>
</reference>
<dbReference type="GO" id="GO:0005634">
    <property type="term" value="C:nucleus"/>
    <property type="evidence" value="ECO:0007669"/>
    <property type="project" value="InterPro"/>
</dbReference>
<feature type="compositionally biased region" description="Low complexity" evidence="3">
    <location>
        <begin position="32"/>
        <end position="45"/>
    </location>
</feature>
<dbReference type="Proteomes" id="UP000317650">
    <property type="component" value="Chromosome 11"/>
</dbReference>
<dbReference type="InterPro" id="IPR003175">
    <property type="entry name" value="CDI_dom"/>
</dbReference>
<name>A0A4S8J151_MUSBA</name>
<comment type="caution">
    <text evidence="5">The sequence shown here is derived from an EMBL/GenBank/DDBJ whole genome shotgun (WGS) entry which is preliminary data.</text>
</comment>
<gene>
    <name evidence="5" type="ORF">C4D60_Mb11t02340</name>
</gene>
<feature type="region of interest" description="Disordered" evidence="3">
    <location>
        <begin position="101"/>
        <end position="120"/>
    </location>
</feature>
<keyword evidence="2" id="KW-0649">Protein kinase inhibitor</keyword>
<feature type="region of interest" description="Disordered" evidence="3">
    <location>
        <begin position="18"/>
        <end position="81"/>
    </location>
</feature>
<dbReference type="PANTHER" id="PTHR46776">
    <property type="entry name" value="CYCLIN-DEPENDENT KINASE INHIBITOR 4-RELATED"/>
    <property type="match status" value="1"/>
</dbReference>
<feature type="domain" description="Cyclin-dependent kinase inhibitor" evidence="4">
    <location>
        <begin position="204"/>
        <end position="249"/>
    </location>
</feature>
<organism evidence="5 6">
    <name type="scientific">Musa balbisiana</name>
    <name type="common">Banana</name>
    <dbReference type="NCBI Taxonomy" id="52838"/>
    <lineage>
        <taxon>Eukaryota</taxon>
        <taxon>Viridiplantae</taxon>
        <taxon>Streptophyta</taxon>
        <taxon>Embryophyta</taxon>
        <taxon>Tracheophyta</taxon>
        <taxon>Spermatophyta</taxon>
        <taxon>Magnoliopsida</taxon>
        <taxon>Liliopsida</taxon>
        <taxon>Zingiberales</taxon>
        <taxon>Musaceae</taxon>
        <taxon>Musa</taxon>
    </lineage>
</organism>
<dbReference type="PIRSF" id="PIRSF017811">
    <property type="entry name" value="CDK_inhib_pln"/>
    <property type="match status" value="1"/>
</dbReference>
<evidence type="ECO:0000259" key="4">
    <source>
        <dbReference type="Pfam" id="PF02234"/>
    </source>
</evidence>
<dbReference type="Gene3D" id="4.10.365.10">
    <property type="entry name" value="p27"/>
    <property type="match status" value="1"/>
</dbReference>
<dbReference type="InterPro" id="IPR044275">
    <property type="entry name" value="KRP"/>
</dbReference>
<dbReference type="STRING" id="52838.A0A4S8J151"/>
<dbReference type="Pfam" id="PF02234">
    <property type="entry name" value="CDI"/>
    <property type="match status" value="1"/>
</dbReference>
<evidence type="ECO:0000313" key="5">
    <source>
        <dbReference type="EMBL" id="THU55037.1"/>
    </source>
</evidence>
<proteinExistence type="inferred from homology"/>
<evidence type="ECO:0000256" key="2">
    <source>
        <dbReference type="ARBA" id="ARBA00023013"/>
    </source>
</evidence>
<dbReference type="EMBL" id="PYDT01000007">
    <property type="protein sequence ID" value="THU55037.1"/>
    <property type="molecule type" value="Genomic_DNA"/>
</dbReference>
<evidence type="ECO:0000256" key="1">
    <source>
        <dbReference type="ARBA" id="ARBA00010274"/>
    </source>
</evidence>
<keyword evidence="6" id="KW-1185">Reference proteome</keyword>
<protein>
    <recommendedName>
        <fullName evidence="4">Cyclin-dependent kinase inhibitor domain-containing protein</fullName>
    </recommendedName>
</protein>
<comment type="similarity">
    <text evidence="1">Belongs to the CDI family. ICK/KRP subfamily.</text>
</comment>
<dbReference type="AlphaFoldDB" id="A0A4S8J151"/>
<sequence length="251" mass="28408">MGKYMRKAKVSGEVAVMEVSHQSSVGVRTRARTLAAAAAGAARRTPPAPTSNSGAAGSRSPSRPLRPASRARTPPSPSLTLAPRQTLDIARTSLAPIGDRIRDRWSPSRPGGVRRRWKRRRRRMRRSRLGRIFSRLIRGTENMINNNTHLDRKEKPKPIRLRCARETTPCSLIRNPEAIRTPSSTNRPSNSTTANRRMQIVHQNIPSAHEMDEFFAGAEQLQQRIFIERYNFDPVNDCPLPGRYEWVKVDF</sequence>
<feature type="compositionally biased region" description="Low complexity" evidence="3">
    <location>
        <begin position="58"/>
        <end position="73"/>
    </location>
</feature>
<evidence type="ECO:0000313" key="6">
    <source>
        <dbReference type="Proteomes" id="UP000317650"/>
    </source>
</evidence>
<evidence type="ECO:0000256" key="3">
    <source>
        <dbReference type="SAM" id="MobiDB-lite"/>
    </source>
</evidence>
<dbReference type="InterPro" id="IPR044898">
    <property type="entry name" value="CDI_dom_sf"/>
</dbReference>
<dbReference type="GO" id="GO:0051726">
    <property type="term" value="P:regulation of cell cycle"/>
    <property type="evidence" value="ECO:0007669"/>
    <property type="project" value="InterPro"/>
</dbReference>
<accession>A0A4S8J151</accession>
<dbReference type="GO" id="GO:0004861">
    <property type="term" value="F:cyclin-dependent protein serine/threonine kinase inhibitor activity"/>
    <property type="evidence" value="ECO:0007669"/>
    <property type="project" value="InterPro"/>
</dbReference>